<reference evidence="1" key="1">
    <citation type="submission" date="2024-09" db="EMBL/GenBank/DDBJ databases">
        <title>Black Yeasts Isolated from many extreme environments.</title>
        <authorList>
            <person name="Coleine C."/>
            <person name="Stajich J.E."/>
            <person name="Selbmann L."/>
        </authorList>
    </citation>
    <scope>NUCLEOTIDE SEQUENCE</scope>
    <source>
        <strain evidence="1">CCFEE 5737</strain>
    </source>
</reference>
<keyword evidence="2" id="KW-1185">Reference proteome</keyword>
<sequence length="501" mass="54169">MQQELERQRTEQAEQEGTVDKATFNETNSSSSTSKRPKRPPATRGDSILGDPTNVMAPPKTTIFESAGDVLNPPLPPRSWITDPSSRARTIFHDRVYHPEDIPPPPFKKLSRLKSFSSDTYTQGSQNSQQQNTSSWQSGGSGPIDSSGMRVEEKIARAYHKDLSWRKVLVRLEPDAHNNMIVRRMFANAYGWPVVKHLCDTHFGDTYTANTRDEREPAFDRARETENAVGEQGEEVRGQSDVEVPRRRGSELREAADELAPLRKSSKDEGDKGSPEIRLSRAESDQWDDMYFEGTEDDDDYDDDSPLSTYNPFQRFLSPAQSSKQKVKQSQPQRIATGGGSGSTTTSTRDHATGPAATTSTAPKTPSKLKTQRDPNSPEIADRLTDSPPPVSPTVEMEGHRGLGLSPALKKESPSSSKRHVSAGSNTSEVGLRKGLDGVVGSPPGSRGEGTSAAAAAAAGGGGGGVGGEGASRQGSQGVVEQVARLSATKEEDRGKEANRA</sequence>
<protein>
    <submittedName>
        <fullName evidence="1">Uncharacterized protein</fullName>
    </submittedName>
</protein>
<organism evidence="1 2">
    <name type="scientific">Coniosporium uncinatum</name>
    <dbReference type="NCBI Taxonomy" id="93489"/>
    <lineage>
        <taxon>Eukaryota</taxon>
        <taxon>Fungi</taxon>
        <taxon>Dikarya</taxon>
        <taxon>Ascomycota</taxon>
        <taxon>Pezizomycotina</taxon>
        <taxon>Dothideomycetes</taxon>
        <taxon>Dothideomycetes incertae sedis</taxon>
        <taxon>Coniosporium</taxon>
    </lineage>
</organism>
<accession>A0ACC3DTZ1</accession>
<evidence type="ECO:0000313" key="2">
    <source>
        <dbReference type="Proteomes" id="UP001186974"/>
    </source>
</evidence>
<name>A0ACC3DTZ1_9PEZI</name>
<dbReference type="Proteomes" id="UP001186974">
    <property type="component" value="Unassembled WGS sequence"/>
</dbReference>
<evidence type="ECO:0000313" key="1">
    <source>
        <dbReference type="EMBL" id="KAK3080162.1"/>
    </source>
</evidence>
<dbReference type="EMBL" id="JAWDJW010000703">
    <property type="protein sequence ID" value="KAK3080162.1"/>
    <property type="molecule type" value="Genomic_DNA"/>
</dbReference>
<proteinExistence type="predicted"/>
<comment type="caution">
    <text evidence="1">The sequence shown here is derived from an EMBL/GenBank/DDBJ whole genome shotgun (WGS) entry which is preliminary data.</text>
</comment>
<gene>
    <name evidence="1" type="ORF">LTS18_002957</name>
</gene>